<proteinExistence type="predicted"/>
<dbReference type="GeneID" id="25139204"/>
<accession>A0A4V1IEL0</accession>
<feature type="region of interest" description="Disordered" evidence="1">
    <location>
        <begin position="45"/>
        <end position="69"/>
    </location>
</feature>
<sequence length="69" mass="7575">MTPSIHEVDREQLTEGEHVELAVEGSEHRVYITAVEGQTVTVVGNGNGEQASISLTDGEWRLKSPEKKD</sequence>
<evidence type="ECO:0000256" key="1">
    <source>
        <dbReference type="SAM" id="MobiDB-lite"/>
    </source>
</evidence>
<organism evidence="2 3">
    <name type="scientific">Natrinema pallidum</name>
    <dbReference type="NCBI Taxonomy" id="69527"/>
    <lineage>
        <taxon>Archaea</taxon>
        <taxon>Methanobacteriati</taxon>
        <taxon>Methanobacteriota</taxon>
        <taxon>Stenosarchaea group</taxon>
        <taxon>Halobacteria</taxon>
        <taxon>Halobacteriales</taxon>
        <taxon>Natrialbaceae</taxon>
        <taxon>Natrinema</taxon>
    </lineage>
</organism>
<keyword evidence="3" id="KW-1185">Reference proteome</keyword>
<dbReference type="AlphaFoldDB" id="A0A4V1IEL0"/>
<name>A0A4V1IEL0_9EURY</name>
<gene>
    <name evidence="2" type="ORF">FGF80_00800</name>
</gene>
<dbReference type="Proteomes" id="UP000307562">
    <property type="component" value="Chromosome"/>
</dbReference>
<protein>
    <submittedName>
        <fullName evidence="2">Uncharacterized protein</fullName>
    </submittedName>
</protein>
<dbReference type="EMBL" id="CP040637">
    <property type="protein sequence ID" value="QCW01864.1"/>
    <property type="molecule type" value="Genomic_DNA"/>
</dbReference>
<dbReference type="KEGG" id="npl:FGF80_00800"/>
<evidence type="ECO:0000313" key="3">
    <source>
        <dbReference type="Proteomes" id="UP000307562"/>
    </source>
</evidence>
<feature type="compositionally biased region" description="Basic and acidic residues" evidence="1">
    <location>
        <begin position="58"/>
        <end position="69"/>
    </location>
</feature>
<dbReference type="RefSeq" id="WP_049895056.1">
    <property type="nucleotide sequence ID" value="NZ_CP040637.1"/>
</dbReference>
<evidence type="ECO:0000313" key="2">
    <source>
        <dbReference type="EMBL" id="QCW01864.1"/>
    </source>
</evidence>
<reference evidence="3" key="1">
    <citation type="submission" date="2019-05" db="EMBL/GenBank/DDBJ databases">
        <title>Complete Genome Sequence and Methylation Pattern of the Halophilic Archaeon Natrinema pallidum BOL6-1.</title>
        <authorList>
            <person name="DasSarma P."/>
            <person name="DasSarma B.P."/>
            <person name="DasSarma S.L."/>
            <person name="Martinez F.L."/>
            <person name="Guzman D."/>
            <person name="Roberts R.J."/>
            <person name="DasSarma S."/>
        </authorList>
    </citation>
    <scope>NUCLEOTIDE SEQUENCE [LARGE SCALE GENOMIC DNA]</scope>
    <source>
        <strain evidence="3">BOL6-1</strain>
    </source>
</reference>